<feature type="domain" description="Smr" evidence="3">
    <location>
        <begin position="949"/>
        <end position="1029"/>
    </location>
</feature>
<dbReference type="Pfam" id="PF13671">
    <property type="entry name" value="AAA_33"/>
    <property type="match status" value="1"/>
</dbReference>
<evidence type="ECO:0000256" key="2">
    <source>
        <dbReference type="SAM" id="MobiDB-lite"/>
    </source>
</evidence>
<dbReference type="CDD" id="cd14279">
    <property type="entry name" value="CUE"/>
    <property type="match status" value="1"/>
</dbReference>
<dbReference type="SMART" id="SM01162">
    <property type="entry name" value="DUF1771"/>
    <property type="match status" value="1"/>
</dbReference>
<dbReference type="PROSITE" id="PS50828">
    <property type="entry name" value="SMR"/>
    <property type="match status" value="1"/>
</dbReference>
<feature type="region of interest" description="Disordered" evidence="2">
    <location>
        <begin position="69"/>
        <end position="105"/>
    </location>
</feature>
<dbReference type="Pfam" id="PF08590">
    <property type="entry name" value="DUF1771"/>
    <property type="match status" value="1"/>
</dbReference>
<evidence type="ECO:0000259" key="4">
    <source>
        <dbReference type="PROSITE" id="PS51140"/>
    </source>
</evidence>
<reference evidence="5" key="1">
    <citation type="submission" date="2018-07" db="EMBL/GenBank/DDBJ databases">
        <authorList>
            <person name="Quirk P.G."/>
            <person name="Krulwich T.A."/>
        </authorList>
    </citation>
    <scope>NUCLEOTIDE SEQUENCE</scope>
</reference>
<dbReference type="SMART" id="SM00546">
    <property type="entry name" value="CUE"/>
    <property type="match status" value="2"/>
</dbReference>
<name>A0A336M3R0_CULSO</name>
<feature type="coiled-coil region" evidence="1">
    <location>
        <begin position="435"/>
        <end position="484"/>
    </location>
</feature>
<dbReference type="SMART" id="SM00463">
    <property type="entry name" value="SMR"/>
    <property type="match status" value="1"/>
</dbReference>
<feature type="region of interest" description="Disordered" evidence="2">
    <location>
        <begin position="356"/>
        <end position="377"/>
    </location>
</feature>
<evidence type="ECO:0000256" key="1">
    <source>
        <dbReference type="SAM" id="Coils"/>
    </source>
</evidence>
<dbReference type="PANTHER" id="PTHR46535">
    <property type="entry name" value="NEDD4-BINDING PROTEIN 2"/>
    <property type="match status" value="1"/>
</dbReference>
<evidence type="ECO:0000313" key="5">
    <source>
        <dbReference type="EMBL" id="SSX23047.1"/>
    </source>
</evidence>
<dbReference type="VEuPathDB" id="VectorBase:CSON008121"/>
<dbReference type="SUPFAM" id="SSF46934">
    <property type="entry name" value="UBA-like"/>
    <property type="match status" value="1"/>
</dbReference>
<dbReference type="EMBL" id="UFQT01000305">
    <property type="protein sequence ID" value="SSX23047.1"/>
    <property type="molecule type" value="Genomic_DNA"/>
</dbReference>
<dbReference type="GO" id="GO:0004519">
    <property type="term" value="F:endonuclease activity"/>
    <property type="evidence" value="ECO:0007669"/>
    <property type="project" value="TreeGrafter"/>
</dbReference>
<dbReference type="GO" id="GO:0043130">
    <property type="term" value="F:ubiquitin binding"/>
    <property type="evidence" value="ECO:0007669"/>
    <property type="project" value="InterPro"/>
</dbReference>
<feature type="compositionally biased region" description="Polar residues" evidence="2">
    <location>
        <begin position="366"/>
        <end position="377"/>
    </location>
</feature>
<proteinExistence type="predicted"/>
<dbReference type="SUPFAM" id="SSF160443">
    <property type="entry name" value="SMR domain-like"/>
    <property type="match status" value="1"/>
</dbReference>
<dbReference type="OMA" id="NCIMEVH"/>
<evidence type="ECO:0000259" key="3">
    <source>
        <dbReference type="PROSITE" id="PS50828"/>
    </source>
</evidence>
<organism evidence="5">
    <name type="scientific">Culicoides sonorensis</name>
    <name type="common">Biting midge</name>
    <dbReference type="NCBI Taxonomy" id="179676"/>
    <lineage>
        <taxon>Eukaryota</taxon>
        <taxon>Metazoa</taxon>
        <taxon>Ecdysozoa</taxon>
        <taxon>Arthropoda</taxon>
        <taxon>Hexapoda</taxon>
        <taxon>Insecta</taxon>
        <taxon>Pterygota</taxon>
        <taxon>Neoptera</taxon>
        <taxon>Endopterygota</taxon>
        <taxon>Diptera</taxon>
        <taxon>Nematocera</taxon>
        <taxon>Chironomoidea</taxon>
        <taxon>Ceratopogonidae</taxon>
        <taxon>Ceratopogoninae</taxon>
        <taxon>Culicoides</taxon>
        <taxon>Monoculicoides</taxon>
    </lineage>
</organism>
<dbReference type="PANTHER" id="PTHR46535:SF1">
    <property type="entry name" value="NEDD4-BINDING PROTEIN 2"/>
    <property type="match status" value="1"/>
</dbReference>
<dbReference type="Gene3D" id="3.30.1370.110">
    <property type="match status" value="1"/>
</dbReference>
<dbReference type="Pfam" id="PF02845">
    <property type="entry name" value="CUE"/>
    <property type="match status" value="1"/>
</dbReference>
<sequence length="1035" mass="119658">MEEAAALAASEPANPVYDTLVELFGIQSKDKINKVLGVLTEGEQNSIESSVQLETAIEMMFEILNQEADQPDDGNVDKTPQMPPPQKPSRSNISTGAKKKTTVPSFSGAVQKSKSMAVSNDPTPGFFDGCMEQRSAKFLPEEYKKAVDMMEKGYKVMILMRGLPGSGKSFLAKQLLEQFNFDPRNHIFSADSFFINVNGEYVYDQNKLTEAHEFCQSNALRKIREFWSPIIIDNTNIKLWNMYPYIRLAVQYRYKLIIMEPATPWATTPKTLTMKNQHNVPKERIRQMMDNYERTSVTKLLNQLNLNEIYVATPPEYRHYPPFTRKFIEQHKNDFPELLPQKNEDTNLIELSPKPRRSIFNVPEEPQTSSEQNPPESLSIQADTIDWQSYEQDNFWNKIEQPSMELEPSKMANKLEVNVPTVPKPKRDNVQFSLLDSLQEAAREEREKFKNEQLEKETIEKQAVPELIREQEDLQKELIKHKKDCVNENKLFKEMRKMFPTVGIAYLWDLFVKCNGDPDWAIDVLINDPKVNSFEDHNPENDDFECEKCDTVPPKPVQVSLQQSVTLQKPASPVITEAVKEKRAKKTTTDTELKRMIEESFVIGDEHYSAHTRKIRNFRHGPINNPSTSEVMEIDEELICEDVEQQQDIQDTEVVEIDLGLKFVQQLEELFGTNVFKIEDDSLILGDLKLKTNIFLTKGLGQQLYALWCESVHNQLEEHRLKVTRDDLELARQLDAREKYPAMFREEQPKTFQDIVEIEKALSEYKQDISKWKETLPDTIAYNLAKDKLFALFPNIDREVAVEILAAHKNNLDETINVLKNTLKHVVDDTDLEKRSKELFKQAQQQINELSEGSTEYETNDLKLSPEETKRAALKEFEECSNIAMHHSQLKAECLAKARNAIQRNEHGVAFYYSQIAELHKSKIDYYNNRAANCLYEAQNMSRNNENMLDLHYLYSSEAIECLDLFLDEHIRKLINAKKSYKHVYVITGRGKNSVNGIPAIKIRVKGRLRERELKFSEVNPGLLKVKVFHNSNFS</sequence>
<protein>
    <submittedName>
        <fullName evidence="5">CSON008121 protein</fullName>
    </submittedName>
</protein>
<dbReference type="InterPro" id="IPR003892">
    <property type="entry name" value="CUE"/>
</dbReference>
<accession>A0A336M3R0</accession>
<dbReference type="InterPro" id="IPR009060">
    <property type="entry name" value="UBA-like_sf"/>
</dbReference>
<dbReference type="InterPro" id="IPR002625">
    <property type="entry name" value="Smr_dom"/>
</dbReference>
<gene>
    <name evidence="5" type="primary">CSON008121</name>
</gene>
<keyword evidence="1" id="KW-0175">Coiled coil</keyword>
<dbReference type="AlphaFoldDB" id="A0A336M3R0"/>
<dbReference type="GO" id="GO:0005634">
    <property type="term" value="C:nucleus"/>
    <property type="evidence" value="ECO:0007669"/>
    <property type="project" value="TreeGrafter"/>
</dbReference>
<dbReference type="Gene3D" id="3.40.50.300">
    <property type="entry name" value="P-loop containing nucleotide triphosphate hydrolases"/>
    <property type="match status" value="1"/>
</dbReference>
<feature type="domain" description="CUE" evidence="4">
    <location>
        <begin position="781"/>
        <end position="825"/>
    </location>
</feature>
<dbReference type="SUPFAM" id="SSF52540">
    <property type="entry name" value="P-loop containing nucleoside triphosphate hydrolases"/>
    <property type="match status" value="1"/>
</dbReference>
<dbReference type="InterPro" id="IPR052772">
    <property type="entry name" value="Endo/PolyKinase_Domain-Protein"/>
</dbReference>
<dbReference type="InterPro" id="IPR027417">
    <property type="entry name" value="P-loop_NTPase"/>
</dbReference>
<dbReference type="PROSITE" id="PS51140">
    <property type="entry name" value="CUE"/>
    <property type="match status" value="1"/>
</dbReference>
<dbReference type="InterPro" id="IPR013899">
    <property type="entry name" value="DUF1771"/>
</dbReference>
<dbReference type="InterPro" id="IPR036063">
    <property type="entry name" value="Smr_dom_sf"/>
</dbReference>